<dbReference type="GO" id="GO:0016787">
    <property type="term" value="F:hydrolase activity"/>
    <property type="evidence" value="ECO:0007669"/>
    <property type="project" value="InterPro"/>
</dbReference>
<dbReference type="EMBL" id="WPNZ01000015">
    <property type="protein sequence ID" value="MVO88103.1"/>
    <property type="molecule type" value="Genomic_DNA"/>
</dbReference>
<dbReference type="RefSeq" id="WP_157167690.1">
    <property type="nucleotide sequence ID" value="NZ_WPNZ01000015.1"/>
</dbReference>
<feature type="region of interest" description="Disordered" evidence="1">
    <location>
        <begin position="1"/>
        <end position="32"/>
    </location>
</feature>
<dbReference type="Gene3D" id="3.60.20.10">
    <property type="entry name" value="Glutamine Phosphoribosylpyrophosphate, subunit 1, domain 1"/>
    <property type="match status" value="1"/>
</dbReference>
<sequence length="128" mass="13174">MVRPVRPLGPAVPHVPRTLHGRDPAGGPACRSRLCTEERRRLDRLSRRSHNVSGASLLGTPVVNTGFNGHVAWSHTVAGPGCGSAGAERAERGAGGALFTRPAPAPPSTAPAAAACTACRWGRAASTR</sequence>
<evidence type="ECO:0000256" key="1">
    <source>
        <dbReference type="SAM" id="MobiDB-lite"/>
    </source>
</evidence>
<gene>
    <name evidence="2" type="ORF">GPA10_25930</name>
</gene>
<protein>
    <submittedName>
        <fullName evidence="2">Uncharacterized protein</fullName>
    </submittedName>
</protein>
<accession>A0A6L6X2Q9</accession>
<dbReference type="GO" id="GO:0017000">
    <property type="term" value="P:antibiotic biosynthetic process"/>
    <property type="evidence" value="ECO:0007669"/>
    <property type="project" value="InterPro"/>
</dbReference>
<comment type="caution">
    <text evidence="2">The sequence shown here is derived from an EMBL/GenBank/DDBJ whole genome shotgun (WGS) entry which is preliminary data.</text>
</comment>
<evidence type="ECO:0000313" key="2">
    <source>
        <dbReference type="EMBL" id="MVO88103.1"/>
    </source>
</evidence>
<proteinExistence type="predicted"/>
<reference evidence="2 3" key="1">
    <citation type="submission" date="2019-11" db="EMBL/GenBank/DDBJ databases">
        <title>Streptomyces typhae sp. nov., a novel endophytic actinomycete isolated from the root of cattail pollen (Typha angustifolia L.).</title>
        <authorList>
            <person name="Peng C."/>
        </authorList>
    </citation>
    <scope>NUCLEOTIDE SEQUENCE [LARGE SCALE GENOMIC DNA]</scope>
    <source>
        <strain evidence="3">p1417</strain>
    </source>
</reference>
<dbReference type="InterPro" id="IPR002692">
    <property type="entry name" value="S45"/>
</dbReference>
<dbReference type="Proteomes" id="UP000483802">
    <property type="component" value="Unassembled WGS sequence"/>
</dbReference>
<dbReference type="AlphaFoldDB" id="A0A6L6X2Q9"/>
<name>A0A6L6X2Q9_9ACTN</name>
<dbReference type="SUPFAM" id="SSF56235">
    <property type="entry name" value="N-terminal nucleophile aminohydrolases (Ntn hydrolases)"/>
    <property type="match status" value="1"/>
</dbReference>
<evidence type="ECO:0000313" key="3">
    <source>
        <dbReference type="Proteomes" id="UP000483802"/>
    </source>
</evidence>
<dbReference type="Pfam" id="PF01804">
    <property type="entry name" value="Penicil_amidase"/>
    <property type="match status" value="1"/>
</dbReference>
<organism evidence="2 3">
    <name type="scientific">Streptomyces typhae</name>
    <dbReference type="NCBI Taxonomy" id="2681492"/>
    <lineage>
        <taxon>Bacteria</taxon>
        <taxon>Bacillati</taxon>
        <taxon>Actinomycetota</taxon>
        <taxon>Actinomycetes</taxon>
        <taxon>Kitasatosporales</taxon>
        <taxon>Streptomycetaceae</taxon>
        <taxon>Streptomyces</taxon>
    </lineage>
</organism>
<keyword evidence="3" id="KW-1185">Reference proteome</keyword>
<dbReference type="InterPro" id="IPR029055">
    <property type="entry name" value="Ntn_hydrolases_N"/>
</dbReference>